<dbReference type="SMART" id="SM00487">
    <property type="entry name" value="DEXDc"/>
    <property type="match status" value="1"/>
</dbReference>
<evidence type="ECO:0000256" key="4">
    <source>
        <dbReference type="ARBA" id="ARBA00022840"/>
    </source>
</evidence>
<feature type="domain" description="Helicase C-terminal" evidence="7">
    <location>
        <begin position="296"/>
        <end position="483"/>
    </location>
</feature>
<dbReference type="Proteomes" id="UP000249169">
    <property type="component" value="Unassembled WGS sequence"/>
</dbReference>
<dbReference type="GO" id="GO:0004386">
    <property type="term" value="F:helicase activity"/>
    <property type="evidence" value="ECO:0007669"/>
    <property type="project" value="UniProtKB-KW"/>
</dbReference>
<feature type="region of interest" description="Disordered" evidence="5">
    <location>
        <begin position="239"/>
        <end position="279"/>
    </location>
</feature>
<dbReference type="PROSITE" id="PS51194">
    <property type="entry name" value="HELICASE_CTER"/>
    <property type="match status" value="1"/>
</dbReference>
<feature type="domain" description="Helicase ATP-binding" evidence="6">
    <location>
        <begin position="16"/>
        <end position="201"/>
    </location>
</feature>
<gene>
    <name evidence="8" type="ORF">DL240_01395</name>
</gene>
<dbReference type="EMBL" id="QHKO01000001">
    <property type="protein sequence ID" value="RAL24891.1"/>
    <property type="molecule type" value="Genomic_DNA"/>
</dbReference>
<dbReference type="OrthoDB" id="9807155at2"/>
<comment type="caution">
    <text evidence="8">The sequence shown here is derived from an EMBL/GenBank/DDBJ whole genome shotgun (WGS) entry which is preliminary data.</text>
</comment>
<keyword evidence="9" id="KW-1185">Reference proteome</keyword>
<dbReference type="InterPro" id="IPR050699">
    <property type="entry name" value="RNA-DNA_Helicase"/>
</dbReference>
<evidence type="ECO:0000259" key="7">
    <source>
        <dbReference type="PROSITE" id="PS51194"/>
    </source>
</evidence>
<evidence type="ECO:0000259" key="6">
    <source>
        <dbReference type="PROSITE" id="PS51192"/>
    </source>
</evidence>
<dbReference type="AlphaFoldDB" id="A0A328CCF9"/>
<protein>
    <recommendedName>
        <fullName evidence="10">DEAD/DEAH box helicase</fullName>
    </recommendedName>
</protein>
<evidence type="ECO:0000256" key="1">
    <source>
        <dbReference type="ARBA" id="ARBA00022741"/>
    </source>
</evidence>
<organism evidence="8 9">
    <name type="scientific">Lujinxingia litoralis</name>
    <dbReference type="NCBI Taxonomy" id="2211119"/>
    <lineage>
        <taxon>Bacteria</taxon>
        <taxon>Deltaproteobacteria</taxon>
        <taxon>Bradymonadales</taxon>
        <taxon>Lujinxingiaceae</taxon>
        <taxon>Lujinxingia</taxon>
    </lineage>
</organism>
<evidence type="ECO:0000256" key="3">
    <source>
        <dbReference type="ARBA" id="ARBA00022806"/>
    </source>
</evidence>
<dbReference type="PANTHER" id="PTHR12131:SF1">
    <property type="entry name" value="ATP-DEPENDENT RNA HELICASE SUPV3L1, MITOCHONDRIAL-RELATED"/>
    <property type="match status" value="1"/>
</dbReference>
<dbReference type="GO" id="GO:0003676">
    <property type="term" value="F:nucleic acid binding"/>
    <property type="evidence" value="ECO:0007669"/>
    <property type="project" value="InterPro"/>
</dbReference>
<feature type="compositionally biased region" description="Basic residues" evidence="5">
    <location>
        <begin position="254"/>
        <end position="271"/>
    </location>
</feature>
<dbReference type="InterPro" id="IPR001650">
    <property type="entry name" value="Helicase_C-like"/>
</dbReference>
<dbReference type="InterPro" id="IPR014001">
    <property type="entry name" value="Helicase_ATP-bd"/>
</dbReference>
<dbReference type="GO" id="GO:0016787">
    <property type="term" value="F:hydrolase activity"/>
    <property type="evidence" value="ECO:0007669"/>
    <property type="project" value="UniProtKB-KW"/>
</dbReference>
<dbReference type="SMART" id="SM01142">
    <property type="entry name" value="DSHCT"/>
    <property type="match status" value="1"/>
</dbReference>
<name>A0A328CCF9_9DELT</name>
<dbReference type="SMART" id="SM00490">
    <property type="entry name" value="HELICc"/>
    <property type="match status" value="1"/>
</dbReference>
<dbReference type="PROSITE" id="PS51192">
    <property type="entry name" value="HELICASE_ATP_BIND_1"/>
    <property type="match status" value="1"/>
</dbReference>
<evidence type="ECO:0000256" key="2">
    <source>
        <dbReference type="ARBA" id="ARBA00022801"/>
    </source>
</evidence>
<dbReference type="InterPro" id="IPR003593">
    <property type="entry name" value="AAA+_ATPase"/>
</dbReference>
<dbReference type="PANTHER" id="PTHR12131">
    <property type="entry name" value="ATP-DEPENDENT RNA AND DNA HELICASE"/>
    <property type="match status" value="1"/>
</dbReference>
<keyword evidence="3" id="KW-0347">Helicase</keyword>
<accession>A0A328CCF9</accession>
<dbReference type="GO" id="GO:0005524">
    <property type="term" value="F:ATP binding"/>
    <property type="evidence" value="ECO:0007669"/>
    <property type="project" value="UniProtKB-KW"/>
</dbReference>
<dbReference type="GO" id="GO:0070478">
    <property type="term" value="P:nuclear-transcribed mRNA catabolic process, 3'-5' exonucleolytic nonsense-mediated decay"/>
    <property type="evidence" value="ECO:0007669"/>
    <property type="project" value="TreeGrafter"/>
</dbReference>
<dbReference type="Pfam" id="PF00270">
    <property type="entry name" value="DEAD"/>
    <property type="match status" value="1"/>
</dbReference>
<dbReference type="GO" id="GO:0055087">
    <property type="term" value="C:Ski complex"/>
    <property type="evidence" value="ECO:0007669"/>
    <property type="project" value="TreeGrafter"/>
</dbReference>
<dbReference type="CDD" id="cd18795">
    <property type="entry name" value="SF2_C_Ski2"/>
    <property type="match status" value="1"/>
</dbReference>
<dbReference type="RefSeq" id="WP_111728063.1">
    <property type="nucleotide sequence ID" value="NZ_QHKO01000001.1"/>
</dbReference>
<evidence type="ECO:0000313" key="9">
    <source>
        <dbReference type="Proteomes" id="UP000249169"/>
    </source>
</evidence>
<feature type="compositionally biased region" description="Basic and acidic residues" evidence="5">
    <location>
        <begin position="239"/>
        <end position="253"/>
    </location>
</feature>
<keyword evidence="2" id="KW-0378">Hydrolase</keyword>
<evidence type="ECO:0000313" key="8">
    <source>
        <dbReference type="EMBL" id="RAL24891.1"/>
    </source>
</evidence>
<dbReference type="Pfam" id="PF08148">
    <property type="entry name" value="DSHCT"/>
    <property type="match status" value="1"/>
</dbReference>
<proteinExistence type="predicted"/>
<dbReference type="InterPro" id="IPR011545">
    <property type="entry name" value="DEAD/DEAH_box_helicase_dom"/>
</dbReference>
<reference evidence="8 9" key="1">
    <citation type="submission" date="2018-05" db="EMBL/GenBank/DDBJ databases">
        <title>Lujinxingia marina gen. nov. sp. nov., a new facultative anaerobic member of the class Deltaproteobacteria, and proposal of Lujinxingaceae fam. nov.</title>
        <authorList>
            <person name="Li C.-M."/>
        </authorList>
    </citation>
    <scope>NUCLEOTIDE SEQUENCE [LARGE SCALE GENOMIC DNA]</scope>
    <source>
        <strain evidence="8 9">B210</strain>
    </source>
</reference>
<keyword evidence="4" id="KW-0067">ATP-binding</keyword>
<dbReference type="SMART" id="SM00382">
    <property type="entry name" value="AAA"/>
    <property type="match status" value="1"/>
</dbReference>
<evidence type="ECO:0000256" key="5">
    <source>
        <dbReference type="SAM" id="MobiDB-lite"/>
    </source>
</evidence>
<dbReference type="SUPFAM" id="SSF52540">
    <property type="entry name" value="P-loop containing nucleoside triphosphate hydrolases"/>
    <property type="match status" value="2"/>
</dbReference>
<keyword evidence="1" id="KW-0547">Nucleotide-binding</keyword>
<dbReference type="InterPro" id="IPR012961">
    <property type="entry name" value="Ski2/MTR4_C"/>
</dbReference>
<dbReference type="Gene3D" id="1.10.3380.30">
    <property type="match status" value="1"/>
</dbReference>
<dbReference type="InterPro" id="IPR027417">
    <property type="entry name" value="P-loop_NTPase"/>
</dbReference>
<evidence type="ECO:0008006" key="10">
    <source>
        <dbReference type="Google" id="ProtNLM"/>
    </source>
</evidence>
<sequence>MEYRGLKLDGFQRQAIEAIEGGHSVLVAAPTGTGKTLIADYLIEHVLEGQGEVIYTAPVKALSNQKYRQYSALFGRDKVGLVTGDLVINRDAPVRIMTTEILRNMLLEGHRSEDATERAAGEELAEGELFSPSDVALPDLKRLKAVIIDEIHFLDDPERGTVWEELLIYLPSEVRVLGLSATLSNLEEFAHWLSQIRRSEVKVVLETERTVPLQIRLANNEVGAADVKAYEKGFARWKNEQKKARKGGDEARGGRRSSRGSRNRGGKRGGRGRREEFSGAKPTTHLEMIELLGRDDFPALYFIYSRKMVEVFATKLAHSRVGRRLADGHLTRQIDEHLEAFEGRHPQVLTRKLRGMYRQGIAFHHAGLHVALKALVEELYEARLLKVLYCTSTFALGINMPARTVIFDSLTRYNGTEFVPLTIREFMQMAGRAGRRGIDPVGNVLIRQDFSGYGEVRGLLKRLMSGESEPVRSAFNLSFHSVVNLVDRFDEEHIRYMLEQSFKAYQDGCSATALRARIEVLEEEEDQESFTRRKRRDLAGMRRELVQVERPRLWEAFARKVAFLKTHGYLGPQNELQAPAKILRHIKIEELFVTELILQGVIEDLSPAELFGVMCGLVQTLPRSARVHAPDNDKWWPIFEALEAVYESDVVADGDELVGQESVFTPELMPLGERWARGESLASLLMDIRNPTDMSGDLVGAFRRAKDLVSQVRQVHREDEDRWRELSDLLRAVTRDEVEVLD</sequence>
<dbReference type="Gene3D" id="3.40.50.300">
    <property type="entry name" value="P-loop containing nucleotide triphosphate hydrolases"/>
    <property type="match status" value="2"/>
</dbReference>